<dbReference type="AlphaFoldDB" id="A0AAD2CK14"/>
<evidence type="ECO:0008006" key="3">
    <source>
        <dbReference type="Google" id="ProtNLM"/>
    </source>
</evidence>
<gene>
    <name evidence="1" type="ORF">CYCCA115_LOCUS2704</name>
</gene>
<name>A0AAD2CK14_9STRA</name>
<sequence length="278" mass="32225">MTVHSKIHYSPRAFEKVGKKIGYNSLRGFKSTFGLRPQVCAAVWIRIRNAHGAKPDHLLWALLFLKNYTSQDDLSGRVGCCRNTYSKWTWAMIEEIAALYDSVIVWQNRKKGGKFNKWCWITVDGTDFMIQQPTPFSKKWYSHKFKGPGLRYEVAISIMGGNIVHTNGPFPCGSFPDITIFRNHLVDRLQKGEMAEADLGYRGEPRKIRLPCDWQTEVEKGLKTRARSKQETVNKRFKNWGILKQQYRHPLRDHQVVFRAIVVMTQLDIELGASLYKM</sequence>
<comment type="caution">
    <text evidence="1">The sequence shown here is derived from an EMBL/GenBank/DDBJ whole genome shotgun (WGS) entry which is preliminary data.</text>
</comment>
<reference evidence="1" key="1">
    <citation type="submission" date="2023-08" db="EMBL/GenBank/DDBJ databases">
        <authorList>
            <person name="Audoor S."/>
            <person name="Bilcke G."/>
        </authorList>
    </citation>
    <scope>NUCLEOTIDE SEQUENCE</scope>
</reference>
<proteinExistence type="predicted"/>
<protein>
    <recommendedName>
        <fullName evidence="3">DDE Tnp4 domain-containing protein</fullName>
    </recommendedName>
</protein>
<accession>A0AAD2CK14</accession>
<evidence type="ECO:0000313" key="1">
    <source>
        <dbReference type="EMBL" id="CAJ1932133.1"/>
    </source>
</evidence>
<organism evidence="1 2">
    <name type="scientific">Cylindrotheca closterium</name>
    <dbReference type="NCBI Taxonomy" id="2856"/>
    <lineage>
        <taxon>Eukaryota</taxon>
        <taxon>Sar</taxon>
        <taxon>Stramenopiles</taxon>
        <taxon>Ochrophyta</taxon>
        <taxon>Bacillariophyta</taxon>
        <taxon>Bacillariophyceae</taxon>
        <taxon>Bacillariophycidae</taxon>
        <taxon>Bacillariales</taxon>
        <taxon>Bacillariaceae</taxon>
        <taxon>Cylindrotheca</taxon>
    </lineage>
</organism>
<dbReference type="EMBL" id="CAKOGP040000209">
    <property type="protein sequence ID" value="CAJ1932133.1"/>
    <property type="molecule type" value="Genomic_DNA"/>
</dbReference>
<dbReference type="Proteomes" id="UP001295423">
    <property type="component" value="Unassembled WGS sequence"/>
</dbReference>
<keyword evidence="2" id="KW-1185">Reference proteome</keyword>
<evidence type="ECO:0000313" key="2">
    <source>
        <dbReference type="Proteomes" id="UP001295423"/>
    </source>
</evidence>